<organism evidence="2">
    <name type="scientific">Bionectria ochroleuca</name>
    <name type="common">Gliocladium roseum</name>
    <dbReference type="NCBI Taxonomy" id="29856"/>
    <lineage>
        <taxon>Eukaryota</taxon>
        <taxon>Fungi</taxon>
        <taxon>Dikarya</taxon>
        <taxon>Ascomycota</taxon>
        <taxon>Pezizomycotina</taxon>
        <taxon>Sordariomycetes</taxon>
        <taxon>Hypocreomycetidae</taxon>
        <taxon>Hypocreales</taxon>
        <taxon>Bionectriaceae</taxon>
        <taxon>Clonostachys</taxon>
    </lineage>
</organism>
<sequence>MDLWREVDRSSILTGTTLTGRLETLGSIDLDYYLGDNRNRFTDTFHIFDDRFYKNHDVLFSPGTENNNLVGMTREQWNGKENGGEKKKEDKRQSDSGLCNTKGKRKREVMRQEDDEKENRPGD</sequence>
<protein>
    <submittedName>
        <fullName evidence="2">Uncharacterized protein</fullName>
    </submittedName>
</protein>
<accession>A0A0B7KAA9</accession>
<evidence type="ECO:0000256" key="1">
    <source>
        <dbReference type="SAM" id="MobiDB-lite"/>
    </source>
</evidence>
<proteinExistence type="predicted"/>
<dbReference type="EMBL" id="CDPU01000028">
    <property type="protein sequence ID" value="CEO52452.1"/>
    <property type="molecule type" value="Genomic_DNA"/>
</dbReference>
<reference evidence="2" key="1">
    <citation type="submission" date="2015-01" db="EMBL/GenBank/DDBJ databases">
        <authorList>
            <person name="Durling Mikael"/>
        </authorList>
    </citation>
    <scope>NUCLEOTIDE SEQUENCE</scope>
</reference>
<feature type="region of interest" description="Disordered" evidence="1">
    <location>
        <begin position="63"/>
        <end position="123"/>
    </location>
</feature>
<evidence type="ECO:0000313" key="2">
    <source>
        <dbReference type="EMBL" id="CEO52452.1"/>
    </source>
</evidence>
<gene>
    <name evidence="2" type="ORF">BN869_000008510_1</name>
</gene>
<feature type="compositionally biased region" description="Basic and acidic residues" evidence="1">
    <location>
        <begin position="82"/>
        <end position="94"/>
    </location>
</feature>
<dbReference type="AlphaFoldDB" id="A0A0B7KAA9"/>
<feature type="compositionally biased region" description="Basic and acidic residues" evidence="1">
    <location>
        <begin position="109"/>
        <end position="123"/>
    </location>
</feature>
<name>A0A0B7KAA9_BIOOC</name>